<feature type="domain" description="HTH luxR-type" evidence="5">
    <location>
        <begin position="69"/>
        <end position="134"/>
    </location>
</feature>
<dbReference type="PROSITE" id="PS50043">
    <property type="entry name" value="HTH_LUXR_2"/>
    <property type="match status" value="1"/>
</dbReference>
<keyword evidence="4" id="KW-1133">Transmembrane helix</keyword>
<dbReference type="GeneID" id="7331505"/>
<dbReference type="PhylomeDB" id="A0A0H3C6K0"/>
<dbReference type="PATRIC" id="fig|565050.3.peg.1115"/>
<dbReference type="InterPro" id="IPR036388">
    <property type="entry name" value="WH-like_DNA-bd_sf"/>
</dbReference>
<dbReference type="PANTHER" id="PTHR44688">
    <property type="entry name" value="DNA-BINDING TRANSCRIPTIONAL ACTIVATOR DEVR_DOSR"/>
    <property type="match status" value="1"/>
</dbReference>
<dbReference type="PROSITE" id="PS00622">
    <property type="entry name" value="HTH_LUXR_1"/>
    <property type="match status" value="1"/>
</dbReference>
<dbReference type="AlphaFoldDB" id="A0A0H3C6K0"/>
<gene>
    <name evidence="6" type="ordered locus">CCNA_01134</name>
</gene>
<dbReference type="KEGG" id="ccs:CCNA_01134"/>
<dbReference type="Proteomes" id="UP000001364">
    <property type="component" value="Chromosome"/>
</dbReference>
<keyword evidence="7" id="KW-1185">Reference proteome</keyword>
<dbReference type="PANTHER" id="PTHR44688:SF16">
    <property type="entry name" value="DNA-BINDING TRANSCRIPTIONAL ACTIVATOR DEVR_DOSR"/>
    <property type="match status" value="1"/>
</dbReference>
<evidence type="ECO:0000313" key="6">
    <source>
        <dbReference type="EMBL" id="ACL94599.1"/>
    </source>
</evidence>
<dbReference type="RefSeq" id="YP_002516507.1">
    <property type="nucleotide sequence ID" value="NC_011916.1"/>
</dbReference>
<keyword evidence="2" id="KW-0238">DNA-binding</keyword>
<keyword evidence="4" id="KW-0472">Membrane</keyword>
<feature type="transmembrane region" description="Helical" evidence="4">
    <location>
        <begin position="34"/>
        <end position="56"/>
    </location>
</feature>
<dbReference type="Pfam" id="PF00196">
    <property type="entry name" value="GerE"/>
    <property type="match status" value="1"/>
</dbReference>
<evidence type="ECO:0000256" key="3">
    <source>
        <dbReference type="ARBA" id="ARBA00023163"/>
    </source>
</evidence>
<dbReference type="RefSeq" id="WP_010918964.1">
    <property type="nucleotide sequence ID" value="NC_011916.1"/>
</dbReference>
<evidence type="ECO:0000313" key="7">
    <source>
        <dbReference type="Proteomes" id="UP000001364"/>
    </source>
</evidence>
<dbReference type="PRINTS" id="PR00038">
    <property type="entry name" value="HTHLUXR"/>
</dbReference>
<keyword evidence="4" id="KW-0812">Transmembrane</keyword>
<dbReference type="CDD" id="cd06170">
    <property type="entry name" value="LuxR_C_like"/>
    <property type="match status" value="1"/>
</dbReference>
<dbReference type="EMBL" id="CP001340">
    <property type="protein sequence ID" value="ACL94599.1"/>
    <property type="molecule type" value="Genomic_DNA"/>
</dbReference>
<dbReference type="Gene3D" id="1.10.10.10">
    <property type="entry name" value="Winged helix-like DNA-binding domain superfamily/Winged helix DNA-binding domain"/>
    <property type="match status" value="1"/>
</dbReference>
<evidence type="ECO:0000259" key="5">
    <source>
        <dbReference type="PROSITE" id="PS50043"/>
    </source>
</evidence>
<keyword evidence="1" id="KW-0805">Transcription regulation</keyword>
<proteinExistence type="predicted"/>
<evidence type="ECO:0000256" key="2">
    <source>
        <dbReference type="ARBA" id="ARBA00023125"/>
    </source>
</evidence>
<name>A0A0H3C6K0_CAUVN</name>
<dbReference type="SUPFAM" id="SSF46894">
    <property type="entry name" value="C-terminal effector domain of the bipartite response regulators"/>
    <property type="match status" value="1"/>
</dbReference>
<dbReference type="SMR" id="A0A0H3C6K0"/>
<evidence type="ECO:0000256" key="1">
    <source>
        <dbReference type="ARBA" id="ARBA00023015"/>
    </source>
</evidence>
<keyword evidence="3" id="KW-0804">Transcription</keyword>
<sequence>MIRTVVLWALVLALGAFALQWLEYGFVVRAFSWQVYVGLVGAAFAAGGVWVGWRLAARARPEIFQRNDAALASLSLTGQEIKVLERLAAGRSNKEIARDLGLSPNTVKTHVGNLYAKLEVSRRTQAVGKARELSLIP</sequence>
<evidence type="ECO:0000256" key="4">
    <source>
        <dbReference type="SAM" id="Phobius"/>
    </source>
</evidence>
<dbReference type="SMART" id="SM00421">
    <property type="entry name" value="HTH_LUXR"/>
    <property type="match status" value="1"/>
</dbReference>
<dbReference type="GO" id="GO:0003677">
    <property type="term" value="F:DNA binding"/>
    <property type="evidence" value="ECO:0007669"/>
    <property type="project" value="UniProtKB-KW"/>
</dbReference>
<dbReference type="GO" id="GO:0006355">
    <property type="term" value="P:regulation of DNA-templated transcription"/>
    <property type="evidence" value="ECO:0007669"/>
    <property type="project" value="InterPro"/>
</dbReference>
<dbReference type="OrthoDB" id="9814495at2"/>
<organism evidence="6 7">
    <name type="scientific">Caulobacter vibrioides (strain NA1000 / CB15N)</name>
    <name type="common">Caulobacter crescentus</name>
    <dbReference type="NCBI Taxonomy" id="565050"/>
    <lineage>
        <taxon>Bacteria</taxon>
        <taxon>Pseudomonadati</taxon>
        <taxon>Pseudomonadota</taxon>
        <taxon>Alphaproteobacteria</taxon>
        <taxon>Caulobacterales</taxon>
        <taxon>Caulobacteraceae</taxon>
        <taxon>Caulobacter</taxon>
    </lineage>
</organism>
<dbReference type="InterPro" id="IPR016032">
    <property type="entry name" value="Sig_transdc_resp-reg_C-effctor"/>
</dbReference>
<dbReference type="InterPro" id="IPR000792">
    <property type="entry name" value="Tscrpt_reg_LuxR_C"/>
</dbReference>
<protein>
    <submittedName>
        <fullName evidence="6">LuxR-family transcriptional regulator</fullName>
    </submittedName>
</protein>
<dbReference type="HOGENOM" id="CLU_000445_90_11_5"/>
<reference evidence="6 7" key="1">
    <citation type="journal article" date="2010" name="J. Bacteriol.">
        <title>The genetic basis of laboratory adaptation in Caulobacter crescentus.</title>
        <authorList>
            <person name="Marks M.E."/>
            <person name="Castro-Rojas C.M."/>
            <person name="Teiling C."/>
            <person name="Du L."/>
            <person name="Kapatral V."/>
            <person name="Walunas T.L."/>
            <person name="Crosson S."/>
        </authorList>
    </citation>
    <scope>NUCLEOTIDE SEQUENCE [LARGE SCALE GENOMIC DNA]</scope>
    <source>
        <strain evidence="7">NA1000 / CB15N</strain>
    </source>
</reference>
<accession>A0A0H3C6K0</accession>